<dbReference type="OrthoDB" id="9802264at2"/>
<dbReference type="SMART" id="SM00382">
    <property type="entry name" value="AAA"/>
    <property type="match status" value="1"/>
</dbReference>
<dbReference type="PROSITE" id="PS50893">
    <property type="entry name" value="ABC_TRANSPORTER_2"/>
    <property type="match status" value="1"/>
</dbReference>
<organism evidence="5 6">
    <name type="scientific">Rubrimonas cliftonensis</name>
    <dbReference type="NCBI Taxonomy" id="89524"/>
    <lineage>
        <taxon>Bacteria</taxon>
        <taxon>Pseudomonadati</taxon>
        <taxon>Pseudomonadota</taxon>
        <taxon>Alphaproteobacteria</taxon>
        <taxon>Rhodobacterales</taxon>
        <taxon>Paracoccaceae</taxon>
        <taxon>Rubrimonas</taxon>
    </lineage>
</organism>
<keyword evidence="2" id="KW-0547">Nucleotide-binding</keyword>
<dbReference type="Proteomes" id="UP000198703">
    <property type="component" value="Unassembled WGS sequence"/>
</dbReference>
<dbReference type="PANTHER" id="PTHR42781">
    <property type="entry name" value="SPERMIDINE/PUTRESCINE IMPORT ATP-BINDING PROTEIN POTA"/>
    <property type="match status" value="1"/>
</dbReference>
<dbReference type="InterPro" id="IPR013611">
    <property type="entry name" value="Transp-assoc_OB_typ2"/>
</dbReference>
<dbReference type="AlphaFoldDB" id="A0A1H3WVK8"/>
<dbReference type="Gene3D" id="3.40.50.300">
    <property type="entry name" value="P-loop containing nucleotide triphosphate hydrolases"/>
    <property type="match status" value="1"/>
</dbReference>
<dbReference type="GO" id="GO:0043190">
    <property type="term" value="C:ATP-binding cassette (ABC) transporter complex"/>
    <property type="evidence" value="ECO:0007669"/>
    <property type="project" value="InterPro"/>
</dbReference>
<dbReference type="Gene3D" id="2.40.50.100">
    <property type="match status" value="1"/>
</dbReference>
<evidence type="ECO:0000256" key="2">
    <source>
        <dbReference type="ARBA" id="ARBA00022741"/>
    </source>
</evidence>
<dbReference type="EMBL" id="FNQM01000002">
    <property type="protein sequence ID" value="SDZ90781.1"/>
    <property type="molecule type" value="Genomic_DNA"/>
</dbReference>
<accession>A0A1H3WVK8</accession>
<dbReference type="Gene3D" id="2.40.50.140">
    <property type="entry name" value="Nucleic acid-binding proteins"/>
    <property type="match status" value="1"/>
</dbReference>
<evidence type="ECO:0000256" key="3">
    <source>
        <dbReference type="ARBA" id="ARBA00022840"/>
    </source>
</evidence>
<evidence type="ECO:0000259" key="4">
    <source>
        <dbReference type="PROSITE" id="PS50893"/>
    </source>
</evidence>
<dbReference type="GO" id="GO:0015697">
    <property type="term" value="P:quaternary ammonium group transport"/>
    <property type="evidence" value="ECO:0007669"/>
    <property type="project" value="UniProtKB-ARBA"/>
</dbReference>
<dbReference type="FunFam" id="3.40.50.300:FF:000425">
    <property type="entry name" value="Probable ABC transporter, ATP-binding subunit"/>
    <property type="match status" value="1"/>
</dbReference>
<reference evidence="5 6" key="1">
    <citation type="submission" date="2016-10" db="EMBL/GenBank/DDBJ databases">
        <authorList>
            <person name="de Groot N.N."/>
        </authorList>
    </citation>
    <scope>NUCLEOTIDE SEQUENCE [LARGE SCALE GENOMIC DNA]</scope>
    <source>
        <strain evidence="5 6">DSM 15345</strain>
    </source>
</reference>
<dbReference type="SUPFAM" id="SSF52540">
    <property type="entry name" value="P-loop containing nucleoside triphosphate hydrolases"/>
    <property type="match status" value="1"/>
</dbReference>
<name>A0A1H3WVK8_9RHOB</name>
<dbReference type="InterPro" id="IPR012340">
    <property type="entry name" value="NA-bd_OB-fold"/>
</dbReference>
<dbReference type="PROSITE" id="PS00211">
    <property type="entry name" value="ABC_TRANSPORTER_1"/>
    <property type="match status" value="1"/>
</dbReference>
<dbReference type="PANTHER" id="PTHR42781:SF4">
    <property type="entry name" value="SPERMIDINE_PUTRESCINE IMPORT ATP-BINDING PROTEIN POTA"/>
    <property type="match status" value="1"/>
</dbReference>
<dbReference type="InterPro" id="IPR008995">
    <property type="entry name" value="Mo/tungstate-bd_C_term_dom"/>
</dbReference>
<protein>
    <submittedName>
        <fullName evidence="5">Putative spermidine/putrescine transport system ATP-binding protein</fullName>
    </submittedName>
</protein>
<dbReference type="Pfam" id="PF08402">
    <property type="entry name" value="TOBE_2"/>
    <property type="match status" value="1"/>
</dbReference>
<dbReference type="STRING" id="89524.SAMN05444370_102135"/>
<dbReference type="RefSeq" id="WP_093248418.1">
    <property type="nucleotide sequence ID" value="NZ_FNQM01000002.1"/>
</dbReference>
<feature type="domain" description="ABC transporter" evidence="4">
    <location>
        <begin position="18"/>
        <end position="248"/>
    </location>
</feature>
<keyword evidence="1" id="KW-0813">Transport</keyword>
<dbReference type="InterPro" id="IPR003593">
    <property type="entry name" value="AAA+_ATPase"/>
</dbReference>
<evidence type="ECO:0000256" key="1">
    <source>
        <dbReference type="ARBA" id="ARBA00022448"/>
    </source>
</evidence>
<gene>
    <name evidence="5" type="ORF">SAMN05444370_102135</name>
</gene>
<sequence>MADGGAVTEAGATHGVSLEVDAVSHEFGAYRALDDVSLRVEPGEVMALLGPSGCGKTTLLRVIAGFLAQSRGAVSVGGVRVDRLPPGRRNIGIVFQNYALFPHLTAAQNVGYGLAARGAARAEIARRTRQFLEVVRMEAYAERLPRELSGGQQQRIALARALCVSPGVLLLDEPFAALDKNLRLDMQIEIKRLQRRFGLTAILVTHDQEEAMSVADRVAVMRGGRIEQLGPPADVYDRPETLFVNNFIGSTNLLPGAVAADGSVRLAAGATVAPPRPAPAGARVVVSVRPEDVTLHDAPAPDRFPARCRLSLPLGAVTVLDLEAEGGAAVKVVRLRSAEGPTLDGPLWCGVREGARVSMFAEDS</sequence>
<dbReference type="Pfam" id="PF00005">
    <property type="entry name" value="ABC_tran"/>
    <property type="match status" value="1"/>
</dbReference>
<dbReference type="SUPFAM" id="SSF50331">
    <property type="entry name" value="MOP-like"/>
    <property type="match status" value="1"/>
</dbReference>
<dbReference type="InterPro" id="IPR003439">
    <property type="entry name" value="ABC_transporter-like_ATP-bd"/>
</dbReference>
<dbReference type="InterPro" id="IPR027417">
    <property type="entry name" value="P-loop_NTPase"/>
</dbReference>
<dbReference type="GO" id="GO:0016887">
    <property type="term" value="F:ATP hydrolysis activity"/>
    <property type="evidence" value="ECO:0007669"/>
    <property type="project" value="InterPro"/>
</dbReference>
<dbReference type="InterPro" id="IPR017871">
    <property type="entry name" value="ABC_transporter-like_CS"/>
</dbReference>
<keyword evidence="6" id="KW-1185">Reference proteome</keyword>
<evidence type="ECO:0000313" key="6">
    <source>
        <dbReference type="Proteomes" id="UP000198703"/>
    </source>
</evidence>
<dbReference type="GO" id="GO:0022857">
    <property type="term" value="F:transmembrane transporter activity"/>
    <property type="evidence" value="ECO:0007669"/>
    <property type="project" value="InterPro"/>
</dbReference>
<proteinExistence type="predicted"/>
<dbReference type="InterPro" id="IPR050093">
    <property type="entry name" value="ABC_SmlMolc_Importer"/>
</dbReference>
<dbReference type="GO" id="GO:0005524">
    <property type="term" value="F:ATP binding"/>
    <property type="evidence" value="ECO:0007669"/>
    <property type="project" value="UniProtKB-KW"/>
</dbReference>
<keyword evidence="3 5" id="KW-0067">ATP-binding</keyword>
<evidence type="ECO:0000313" key="5">
    <source>
        <dbReference type="EMBL" id="SDZ90781.1"/>
    </source>
</evidence>